<name>A0A4Y8ULN9_9BACT</name>
<gene>
    <name evidence="2" type="ORF">EXN75_17025</name>
</gene>
<keyword evidence="3" id="KW-1185">Reference proteome</keyword>
<sequence>MVSRKINTDAIDESLLIASVGKSKIGTTTASILNGASQNQVRDTEEKEEGEKKNPRSLMDKSAAPRKPSKVSSESYDAAFLKRNEIKTRQCVYISREIHKRISRIVSVLAKHELTVGGYIDLILEKHLEENQEEINGLLRKEIDDWNV</sequence>
<organism evidence="2 3">
    <name type="scientific">Segatella hominis</name>
    <dbReference type="NCBI Taxonomy" id="2518605"/>
    <lineage>
        <taxon>Bacteria</taxon>
        <taxon>Pseudomonadati</taxon>
        <taxon>Bacteroidota</taxon>
        <taxon>Bacteroidia</taxon>
        <taxon>Bacteroidales</taxon>
        <taxon>Prevotellaceae</taxon>
        <taxon>Segatella</taxon>
    </lineage>
</organism>
<dbReference type="Proteomes" id="UP000297872">
    <property type="component" value="Unassembled WGS sequence"/>
</dbReference>
<feature type="region of interest" description="Disordered" evidence="1">
    <location>
        <begin position="29"/>
        <end position="75"/>
    </location>
</feature>
<dbReference type="AlphaFoldDB" id="A0A4Y8ULN9"/>
<evidence type="ECO:0000313" key="2">
    <source>
        <dbReference type="EMBL" id="TFH69388.1"/>
    </source>
</evidence>
<accession>A0A4Y8ULN9</accession>
<feature type="compositionally biased region" description="Polar residues" evidence="1">
    <location>
        <begin position="29"/>
        <end position="41"/>
    </location>
</feature>
<dbReference type="OrthoDB" id="1028577at2"/>
<feature type="compositionally biased region" description="Basic and acidic residues" evidence="1">
    <location>
        <begin position="42"/>
        <end position="54"/>
    </location>
</feature>
<dbReference type="InterPro" id="IPR021823">
    <property type="entry name" value="DUF3408"/>
</dbReference>
<dbReference type="RefSeq" id="WP_118066953.1">
    <property type="nucleotide sequence ID" value="NZ_SGVY01000099.1"/>
</dbReference>
<reference evidence="2 3" key="1">
    <citation type="submission" date="2019-02" db="EMBL/GenBank/DDBJ databases">
        <title>Draft Genome Sequence of the Prevotella sp. BCRC 81118, Isolated from Human Feces.</title>
        <authorList>
            <person name="Huang C.-H."/>
        </authorList>
    </citation>
    <scope>NUCLEOTIDE SEQUENCE [LARGE SCALE GENOMIC DNA]</scope>
    <source>
        <strain evidence="2 3">BCRC 81118</strain>
    </source>
</reference>
<comment type="caution">
    <text evidence="2">The sequence shown here is derived from an EMBL/GenBank/DDBJ whole genome shotgun (WGS) entry which is preliminary data.</text>
</comment>
<proteinExistence type="predicted"/>
<protein>
    <submittedName>
        <fullName evidence="2">DUF3408 domain-containing protein</fullName>
    </submittedName>
</protein>
<dbReference type="GeneID" id="302996953"/>
<dbReference type="Pfam" id="PF11888">
    <property type="entry name" value="DUF3408"/>
    <property type="match status" value="1"/>
</dbReference>
<dbReference type="EMBL" id="SGVY01000099">
    <property type="protein sequence ID" value="TFH69388.1"/>
    <property type="molecule type" value="Genomic_DNA"/>
</dbReference>
<evidence type="ECO:0000256" key="1">
    <source>
        <dbReference type="SAM" id="MobiDB-lite"/>
    </source>
</evidence>
<evidence type="ECO:0000313" key="3">
    <source>
        <dbReference type="Proteomes" id="UP000297872"/>
    </source>
</evidence>